<keyword evidence="1" id="KW-0805">Transcription regulation</keyword>
<dbReference type="InterPro" id="IPR036388">
    <property type="entry name" value="WH-like_DNA-bd_sf"/>
</dbReference>
<dbReference type="SUPFAM" id="SSF46785">
    <property type="entry name" value="Winged helix' DNA-binding domain"/>
    <property type="match status" value="1"/>
</dbReference>
<dbReference type="Gene3D" id="2.60.120.10">
    <property type="entry name" value="Jelly Rolls"/>
    <property type="match status" value="1"/>
</dbReference>
<dbReference type="Proteomes" id="UP000323300">
    <property type="component" value="Unassembled WGS sequence"/>
</dbReference>
<dbReference type="EMBL" id="FOSL01000007">
    <property type="protein sequence ID" value="SFK50250.1"/>
    <property type="molecule type" value="Genomic_DNA"/>
</dbReference>
<dbReference type="GO" id="GO:0003700">
    <property type="term" value="F:DNA-binding transcription factor activity"/>
    <property type="evidence" value="ECO:0007669"/>
    <property type="project" value="TreeGrafter"/>
</dbReference>
<feature type="domain" description="Cyclic nucleotide-binding" evidence="4">
    <location>
        <begin position="13"/>
        <end position="133"/>
    </location>
</feature>
<evidence type="ECO:0000313" key="7">
    <source>
        <dbReference type="Proteomes" id="UP000323300"/>
    </source>
</evidence>
<dbReference type="GO" id="GO:0005829">
    <property type="term" value="C:cytosol"/>
    <property type="evidence" value="ECO:0007669"/>
    <property type="project" value="TreeGrafter"/>
</dbReference>
<accession>A0A1I4A1Z2</accession>
<gene>
    <name evidence="6" type="ORF">SAMN04488498_107107</name>
</gene>
<protein>
    <submittedName>
        <fullName evidence="6">cAMP-binding domain of CRP or a regulatory subunit of cAMP-dependent protein kinases</fullName>
    </submittedName>
</protein>
<dbReference type="InterPro" id="IPR050397">
    <property type="entry name" value="Env_Response_Regulators"/>
</dbReference>
<dbReference type="InterPro" id="IPR014710">
    <property type="entry name" value="RmlC-like_jellyroll"/>
</dbReference>
<evidence type="ECO:0000259" key="4">
    <source>
        <dbReference type="PROSITE" id="PS50042"/>
    </source>
</evidence>
<evidence type="ECO:0000313" key="6">
    <source>
        <dbReference type="EMBL" id="SFK50250.1"/>
    </source>
</evidence>
<dbReference type="SMART" id="SM00419">
    <property type="entry name" value="HTH_CRP"/>
    <property type="match status" value="1"/>
</dbReference>
<feature type="domain" description="HTH crp-type" evidence="5">
    <location>
        <begin position="147"/>
        <end position="217"/>
    </location>
</feature>
<organism evidence="6 7">
    <name type="scientific">Neomesorhizobium albiziae</name>
    <dbReference type="NCBI Taxonomy" id="335020"/>
    <lineage>
        <taxon>Bacteria</taxon>
        <taxon>Pseudomonadati</taxon>
        <taxon>Pseudomonadota</taxon>
        <taxon>Alphaproteobacteria</taxon>
        <taxon>Hyphomicrobiales</taxon>
        <taxon>Phyllobacteriaceae</taxon>
        <taxon>Neomesorhizobium</taxon>
    </lineage>
</organism>
<proteinExistence type="predicted"/>
<dbReference type="AlphaFoldDB" id="A0A1I4A1Z2"/>
<dbReference type="PROSITE" id="PS51063">
    <property type="entry name" value="HTH_CRP_2"/>
    <property type="match status" value="1"/>
</dbReference>
<dbReference type="RefSeq" id="WP_149760712.1">
    <property type="nucleotide sequence ID" value="NZ_BSPE01000070.1"/>
</dbReference>
<dbReference type="Pfam" id="PF13545">
    <property type="entry name" value="HTH_Crp_2"/>
    <property type="match status" value="1"/>
</dbReference>
<name>A0A1I4A1Z2_9HYPH</name>
<dbReference type="Gene3D" id="1.10.10.10">
    <property type="entry name" value="Winged helix-like DNA-binding domain superfamily/Winged helix DNA-binding domain"/>
    <property type="match status" value="1"/>
</dbReference>
<dbReference type="GO" id="GO:0003677">
    <property type="term" value="F:DNA binding"/>
    <property type="evidence" value="ECO:0007669"/>
    <property type="project" value="UniProtKB-KW"/>
</dbReference>
<dbReference type="InterPro" id="IPR018490">
    <property type="entry name" value="cNMP-bd_dom_sf"/>
</dbReference>
<keyword evidence="2" id="KW-0238">DNA-binding</keyword>
<dbReference type="SUPFAM" id="SSF51206">
    <property type="entry name" value="cAMP-binding domain-like"/>
    <property type="match status" value="1"/>
</dbReference>
<evidence type="ECO:0000259" key="5">
    <source>
        <dbReference type="PROSITE" id="PS51063"/>
    </source>
</evidence>
<dbReference type="InterPro" id="IPR012318">
    <property type="entry name" value="HTH_CRP"/>
</dbReference>
<keyword evidence="3" id="KW-0804">Transcription</keyword>
<dbReference type="CDD" id="cd00038">
    <property type="entry name" value="CAP_ED"/>
    <property type="match status" value="1"/>
</dbReference>
<dbReference type="PANTHER" id="PTHR24567:SF68">
    <property type="entry name" value="DNA-BINDING TRANSCRIPTIONAL DUAL REGULATOR CRP"/>
    <property type="match status" value="1"/>
</dbReference>
<evidence type="ECO:0000256" key="3">
    <source>
        <dbReference type="ARBA" id="ARBA00023163"/>
    </source>
</evidence>
<dbReference type="InterPro" id="IPR036390">
    <property type="entry name" value="WH_DNA-bd_sf"/>
</dbReference>
<dbReference type="PANTHER" id="PTHR24567">
    <property type="entry name" value="CRP FAMILY TRANSCRIPTIONAL REGULATORY PROTEIN"/>
    <property type="match status" value="1"/>
</dbReference>
<keyword evidence="7" id="KW-1185">Reference proteome</keyword>
<evidence type="ECO:0000256" key="1">
    <source>
        <dbReference type="ARBA" id="ARBA00023015"/>
    </source>
</evidence>
<dbReference type="InterPro" id="IPR000595">
    <property type="entry name" value="cNMP-bd_dom"/>
</dbReference>
<sequence length="224" mass="25372">MYARNELARTAIWSRELSDDEIERASRGLSERQFAKGSYVCHRGDKLDYWTGVVTGLVKISAISRSGKAMTFAGAGAGGWFGEGSVLKDEPRKYDLVALRDTRLAMMQRSTFMWLYENSTAFNRFLVRQLNERMGQFIATIEYDRILDPKARVARNLSWFFNPVLYPDTGSEIEISQEELGLLAGVSRQVANRSLQELEEEGVLRADHGRITVIDLKALSDYEG</sequence>
<dbReference type="PROSITE" id="PS50042">
    <property type="entry name" value="CNMP_BINDING_3"/>
    <property type="match status" value="1"/>
</dbReference>
<evidence type="ECO:0000256" key="2">
    <source>
        <dbReference type="ARBA" id="ARBA00023125"/>
    </source>
</evidence>
<dbReference type="OrthoDB" id="8068193at2"/>
<dbReference type="Pfam" id="PF00027">
    <property type="entry name" value="cNMP_binding"/>
    <property type="match status" value="1"/>
</dbReference>
<reference evidence="6 7" key="1">
    <citation type="submission" date="2016-10" db="EMBL/GenBank/DDBJ databases">
        <authorList>
            <person name="Varghese N."/>
            <person name="Submissions S."/>
        </authorList>
    </citation>
    <scope>NUCLEOTIDE SEQUENCE [LARGE SCALE GENOMIC DNA]</scope>
    <source>
        <strain evidence="6 7">DSM 21822</strain>
    </source>
</reference>
<dbReference type="SMART" id="SM00100">
    <property type="entry name" value="cNMP"/>
    <property type="match status" value="1"/>
</dbReference>